<comment type="caution">
    <text evidence="2">The sequence shown here is derived from an EMBL/GenBank/DDBJ whole genome shotgun (WGS) entry which is preliminary data.</text>
</comment>
<keyword evidence="3" id="KW-1185">Reference proteome</keyword>
<dbReference type="EMBL" id="JAQQAF010000008">
    <property type="protein sequence ID" value="KAJ8466429.1"/>
    <property type="molecule type" value="Genomic_DNA"/>
</dbReference>
<evidence type="ECO:0000313" key="2">
    <source>
        <dbReference type="EMBL" id="KAJ8466429.1"/>
    </source>
</evidence>
<feature type="region of interest" description="Disordered" evidence="1">
    <location>
        <begin position="40"/>
        <end position="78"/>
    </location>
</feature>
<evidence type="ECO:0000256" key="1">
    <source>
        <dbReference type="SAM" id="MobiDB-lite"/>
    </source>
</evidence>
<dbReference type="AlphaFoldDB" id="A0AAV8Q5A5"/>
<accession>A0AAV8Q5A5</accession>
<protein>
    <submittedName>
        <fullName evidence="2">Uncharacterized protein</fullName>
    </submittedName>
</protein>
<reference evidence="2 3" key="1">
    <citation type="submission" date="2022-12" db="EMBL/GenBank/DDBJ databases">
        <title>Chromosome-scale assembly of the Ensete ventricosum genome.</title>
        <authorList>
            <person name="Dussert Y."/>
            <person name="Stocks J."/>
            <person name="Wendawek A."/>
            <person name="Woldeyes F."/>
            <person name="Nichols R.A."/>
            <person name="Borrell J.S."/>
        </authorList>
    </citation>
    <scope>NUCLEOTIDE SEQUENCE [LARGE SCALE GENOMIC DNA]</scope>
    <source>
        <strain evidence="3">cv. Maze</strain>
        <tissue evidence="2">Seeds</tissue>
    </source>
</reference>
<proteinExistence type="predicted"/>
<organism evidence="2 3">
    <name type="scientific">Ensete ventricosum</name>
    <name type="common">Abyssinian banana</name>
    <name type="synonym">Musa ensete</name>
    <dbReference type="NCBI Taxonomy" id="4639"/>
    <lineage>
        <taxon>Eukaryota</taxon>
        <taxon>Viridiplantae</taxon>
        <taxon>Streptophyta</taxon>
        <taxon>Embryophyta</taxon>
        <taxon>Tracheophyta</taxon>
        <taxon>Spermatophyta</taxon>
        <taxon>Magnoliopsida</taxon>
        <taxon>Liliopsida</taxon>
        <taxon>Zingiberales</taxon>
        <taxon>Musaceae</taxon>
        <taxon>Ensete</taxon>
    </lineage>
</organism>
<name>A0AAV8Q5A5_ENSVE</name>
<dbReference type="Proteomes" id="UP001222027">
    <property type="component" value="Unassembled WGS sequence"/>
</dbReference>
<gene>
    <name evidence="2" type="ORF">OPV22_028981</name>
</gene>
<feature type="region of interest" description="Disordered" evidence="1">
    <location>
        <begin position="1"/>
        <end position="25"/>
    </location>
</feature>
<sequence length="78" mass="8312">MPVPSPACKKSDHEGGDRTAASSLPKDILDWPKILGHCTDGSHSSTRGWWAEQADDDDVTSCCGGAGRPRSPSMRESD</sequence>
<evidence type="ECO:0000313" key="3">
    <source>
        <dbReference type="Proteomes" id="UP001222027"/>
    </source>
</evidence>